<gene>
    <name evidence="1" type="ORF">KAM382_42700</name>
</gene>
<comment type="caution">
    <text evidence="1">The sequence shown here is derived from an EMBL/GenBank/DDBJ whole genome shotgun (WGS) entry which is preliminary data.</text>
</comment>
<dbReference type="Proteomes" id="UP000737420">
    <property type="component" value="Unassembled WGS sequence"/>
</dbReference>
<proteinExistence type="predicted"/>
<sequence>MRTTILRLHSFRHPALAIARDRNGLGESAAGEADRIDEWDGRALQREPKGPLFILKLSRAFTDE</sequence>
<name>A0ABD0BD60_AERCA</name>
<protein>
    <submittedName>
        <fullName evidence="1">Uncharacterized protein</fullName>
    </submittedName>
</protein>
<reference evidence="1 2" key="1">
    <citation type="submission" date="2021-07" db="EMBL/GenBank/DDBJ databases">
        <title>Draft genome sequence of carbapenem-resistant Aeromonas spp. in Japan.</title>
        <authorList>
            <person name="Maehana S."/>
            <person name="Suzuki M."/>
            <person name="Kitasato H."/>
        </authorList>
    </citation>
    <scope>NUCLEOTIDE SEQUENCE [LARGE SCALE GENOMIC DNA]</scope>
    <source>
        <strain evidence="1 2">KAM382</strain>
    </source>
</reference>
<dbReference type="AlphaFoldDB" id="A0ABD0BD60"/>
<evidence type="ECO:0000313" key="2">
    <source>
        <dbReference type="Proteomes" id="UP000737420"/>
    </source>
</evidence>
<accession>A0ABD0BD60</accession>
<dbReference type="EMBL" id="BPOP01000082">
    <property type="protein sequence ID" value="GJB94209.1"/>
    <property type="molecule type" value="Genomic_DNA"/>
</dbReference>
<organism evidence="1 2">
    <name type="scientific">Aeromonas caviae</name>
    <name type="common">Aeromonas punctata</name>
    <dbReference type="NCBI Taxonomy" id="648"/>
    <lineage>
        <taxon>Bacteria</taxon>
        <taxon>Pseudomonadati</taxon>
        <taxon>Pseudomonadota</taxon>
        <taxon>Gammaproteobacteria</taxon>
        <taxon>Aeromonadales</taxon>
        <taxon>Aeromonadaceae</taxon>
        <taxon>Aeromonas</taxon>
    </lineage>
</organism>
<evidence type="ECO:0000313" key="1">
    <source>
        <dbReference type="EMBL" id="GJB94209.1"/>
    </source>
</evidence>